<reference evidence="2" key="1">
    <citation type="journal article" date="2007" name="J. Bacteriol.">
        <title>Comparative genome analysis of four magnetotactic bacteria reveals a complex set of group-specific genes implicated in magnetosome biomineralization and function.</title>
        <authorList>
            <person name="Richter M."/>
            <person name="Kube M."/>
            <person name="Bazylinski D.A."/>
            <person name="Lombardot T."/>
            <person name="Gloeckner F.O."/>
            <person name="Reinhardt R."/>
            <person name="Schueler D."/>
        </authorList>
    </citation>
    <scope>NUCLEOTIDE SEQUENCE</scope>
    <source>
        <strain evidence="2">MSR-1</strain>
    </source>
</reference>
<dbReference type="InterPro" id="IPR002850">
    <property type="entry name" value="PIN_toxin-like"/>
</dbReference>
<sequence>MADAARHKGAMPRVVMDTNVILSKFISTNGTSGQAFDFILRSCTLLMCDETLAELAAKLSEEKFFRYGSDEDRNQLVLDIEARSEFIEVKSEVSASDDPKDNIFLSLALDGRADYIVSGDKKHLLPLHPFEGIPILSPADFLAAMRA</sequence>
<organism evidence="2">
    <name type="scientific">Magnetospirillum gryphiswaldense</name>
    <dbReference type="NCBI Taxonomy" id="55518"/>
    <lineage>
        <taxon>Bacteria</taxon>
        <taxon>Pseudomonadati</taxon>
        <taxon>Pseudomonadota</taxon>
        <taxon>Alphaproteobacteria</taxon>
        <taxon>Rhodospirillales</taxon>
        <taxon>Rhodospirillaceae</taxon>
        <taxon>Magnetospirillum</taxon>
    </lineage>
</organism>
<dbReference type="InterPro" id="IPR029060">
    <property type="entry name" value="PIN-like_dom_sf"/>
</dbReference>
<protein>
    <recommendedName>
        <fullName evidence="1">PIN domain-containing protein</fullName>
    </recommendedName>
</protein>
<dbReference type="SUPFAM" id="SSF88723">
    <property type="entry name" value="PIN domain-like"/>
    <property type="match status" value="1"/>
</dbReference>
<evidence type="ECO:0000313" key="2">
    <source>
        <dbReference type="EMBL" id="CAM76362.1"/>
    </source>
</evidence>
<dbReference type="PANTHER" id="PTHR34610:SF4">
    <property type="entry name" value="SLL8027 PROTEIN"/>
    <property type="match status" value="1"/>
</dbReference>
<name>A4U0F5_9PROT</name>
<dbReference type="RefSeq" id="WP_106001634.1">
    <property type="nucleotide sequence ID" value="NZ_CP027527.1"/>
</dbReference>
<dbReference type="NCBIfam" id="TIGR00305">
    <property type="entry name" value="putative toxin-antitoxin system toxin component, PIN family"/>
    <property type="match status" value="1"/>
</dbReference>
<dbReference type="EMBL" id="CU459003">
    <property type="protein sequence ID" value="CAM76362.1"/>
    <property type="molecule type" value="Genomic_DNA"/>
</dbReference>
<dbReference type="AlphaFoldDB" id="A4U0F5"/>
<dbReference type="SMART" id="SM00670">
    <property type="entry name" value="PINc"/>
    <property type="match status" value="1"/>
</dbReference>
<proteinExistence type="predicted"/>
<evidence type="ECO:0000259" key="1">
    <source>
        <dbReference type="SMART" id="SM00670"/>
    </source>
</evidence>
<accession>A4U0F5</accession>
<dbReference type="PANTHER" id="PTHR34610">
    <property type="entry name" value="SSL7007 PROTEIN"/>
    <property type="match status" value="1"/>
</dbReference>
<feature type="domain" description="PIN" evidence="1">
    <location>
        <begin position="12"/>
        <end position="125"/>
    </location>
</feature>
<dbReference type="InterPro" id="IPR002716">
    <property type="entry name" value="PIN_dom"/>
</dbReference>
<dbReference type="Pfam" id="PF13470">
    <property type="entry name" value="PIN_3"/>
    <property type="match status" value="1"/>
</dbReference>
<gene>
    <name evidence="2" type="ORF">MGR_0398</name>
</gene>